<dbReference type="EMBL" id="JACHVQ010000001">
    <property type="protein sequence ID" value="MBB2892081.1"/>
    <property type="molecule type" value="Genomic_DNA"/>
</dbReference>
<accession>A0A839NBI1</accession>
<dbReference type="RefSeq" id="WP_221185218.1">
    <property type="nucleotide sequence ID" value="NZ_JACHVQ010000001.1"/>
</dbReference>
<sequence>MDEHPSPSLLAQAQHEHWQDTYQEHPGMYGDRPSEAARYAAELFRAVGASSVLELGAGHGRDAMYFAQRGFTVQATDFSATGLHQLQTAASEQGLSDHLCTLEHDVRSPLPLPSDTIDAVYAHMLLCMALSTRQIHAVMDEVRRVLRPGGVLIYTVRHTGDAHYQAGLSHGDNIYEHGGFAVHFFDRALVTALAEGWNLHEIHPFEEGGLPRRLWRVTQTLPARPGHP</sequence>
<dbReference type="GO" id="GO:0032259">
    <property type="term" value="P:methylation"/>
    <property type="evidence" value="ECO:0007669"/>
    <property type="project" value="UniProtKB-KW"/>
</dbReference>
<dbReference type="AlphaFoldDB" id="A0A839NBI1"/>
<dbReference type="Gene3D" id="3.40.50.150">
    <property type="entry name" value="Vaccinia Virus protein VP39"/>
    <property type="match status" value="1"/>
</dbReference>
<dbReference type="Pfam" id="PF13649">
    <property type="entry name" value="Methyltransf_25"/>
    <property type="match status" value="1"/>
</dbReference>
<keyword evidence="2" id="KW-0808">Transferase</keyword>
<dbReference type="PANTHER" id="PTHR42912:SF93">
    <property type="entry name" value="N6-ADENOSINE-METHYLTRANSFERASE TMT1A"/>
    <property type="match status" value="1"/>
</dbReference>
<keyword evidence="3" id="KW-1185">Reference proteome</keyword>
<feature type="domain" description="Methyltransferase" evidence="1">
    <location>
        <begin position="52"/>
        <end position="150"/>
    </location>
</feature>
<proteinExistence type="predicted"/>
<protein>
    <submittedName>
        <fullName evidence="2">SAM-dependent methyltransferase</fullName>
    </submittedName>
</protein>
<dbReference type="PANTHER" id="PTHR42912">
    <property type="entry name" value="METHYLTRANSFERASE"/>
    <property type="match status" value="1"/>
</dbReference>
<keyword evidence="2" id="KW-0489">Methyltransferase</keyword>
<comment type="caution">
    <text evidence="2">The sequence shown here is derived from an EMBL/GenBank/DDBJ whole genome shotgun (WGS) entry which is preliminary data.</text>
</comment>
<dbReference type="Proteomes" id="UP000559182">
    <property type="component" value="Unassembled WGS sequence"/>
</dbReference>
<evidence type="ECO:0000313" key="3">
    <source>
        <dbReference type="Proteomes" id="UP000559182"/>
    </source>
</evidence>
<evidence type="ECO:0000259" key="1">
    <source>
        <dbReference type="Pfam" id="PF13649"/>
    </source>
</evidence>
<dbReference type="SUPFAM" id="SSF53335">
    <property type="entry name" value="S-adenosyl-L-methionine-dependent methyltransferases"/>
    <property type="match status" value="1"/>
</dbReference>
<name>A0A839NBI1_9MICO</name>
<dbReference type="InterPro" id="IPR050508">
    <property type="entry name" value="Methyltransf_Superfamily"/>
</dbReference>
<dbReference type="InterPro" id="IPR029063">
    <property type="entry name" value="SAM-dependent_MTases_sf"/>
</dbReference>
<dbReference type="CDD" id="cd02440">
    <property type="entry name" value="AdoMet_MTases"/>
    <property type="match status" value="1"/>
</dbReference>
<dbReference type="GO" id="GO:0008168">
    <property type="term" value="F:methyltransferase activity"/>
    <property type="evidence" value="ECO:0007669"/>
    <property type="project" value="UniProtKB-KW"/>
</dbReference>
<evidence type="ECO:0000313" key="2">
    <source>
        <dbReference type="EMBL" id="MBB2892081.1"/>
    </source>
</evidence>
<organism evidence="2 3">
    <name type="scientific">Flexivirga oryzae</name>
    <dbReference type="NCBI Taxonomy" id="1794944"/>
    <lineage>
        <taxon>Bacteria</taxon>
        <taxon>Bacillati</taxon>
        <taxon>Actinomycetota</taxon>
        <taxon>Actinomycetes</taxon>
        <taxon>Micrococcales</taxon>
        <taxon>Dermacoccaceae</taxon>
        <taxon>Flexivirga</taxon>
    </lineage>
</organism>
<dbReference type="InterPro" id="IPR041698">
    <property type="entry name" value="Methyltransf_25"/>
</dbReference>
<gene>
    <name evidence="2" type="ORF">FHU39_002065</name>
</gene>
<reference evidence="2 3" key="1">
    <citation type="submission" date="2020-08" db="EMBL/GenBank/DDBJ databases">
        <title>Sequencing the genomes of 1000 actinobacteria strains.</title>
        <authorList>
            <person name="Klenk H.-P."/>
        </authorList>
    </citation>
    <scope>NUCLEOTIDE SEQUENCE [LARGE SCALE GENOMIC DNA]</scope>
    <source>
        <strain evidence="2 3">DSM 105369</strain>
    </source>
</reference>